<evidence type="ECO:0000256" key="1">
    <source>
        <dbReference type="SAM" id="MobiDB-lite"/>
    </source>
</evidence>
<evidence type="ECO:0000313" key="2">
    <source>
        <dbReference type="EMBL" id="VEL25366.1"/>
    </source>
</evidence>
<comment type="caution">
    <text evidence="2">The sequence shown here is derived from an EMBL/GenBank/DDBJ whole genome shotgun (WGS) entry which is preliminary data.</text>
</comment>
<keyword evidence="3" id="KW-1185">Reference proteome</keyword>
<protein>
    <submittedName>
        <fullName evidence="2">Uncharacterized protein</fullName>
    </submittedName>
</protein>
<accession>A0A3S5FEH2</accession>
<organism evidence="2 3">
    <name type="scientific">Protopolystoma xenopodis</name>
    <dbReference type="NCBI Taxonomy" id="117903"/>
    <lineage>
        <taxon>Eukaryota</taxon>
        <taxon>Metazoa</taxon>
        <taxon>Spiralia</taxon>
        <taxon>Lophotrochozoa</taxon>
        <taxon>Platyhelminthes</taxon>
        <taxon>Monogenea</taxon>
        <taxon>Polyopisthocotylea</taxon>
        <taxon>Polystomatidea</taxon>
        <taxon>Polystomatidae</taxon>
        <taxon>Protopolystoma</taxon>
    </lineage>
</organism>
<sequence length="89" mass="10158">MTDESVAPFYRNRKRLPRKQRQHECSSKSNRQLVKRNRPSSSGDGTDHRISSDNTSPRNGSELNKLNTASRPARKGNQFNLSTKSRDQS</sequence>
<dbReference type="EMBL" id="CAAALY010073445">
    <property type="protein sequence ID" value="VEL25366.1"/>
    <property type="molecule type" value="Genomic_DNA"/>
</dbReference>
<reference evidence="2" key="1">
    <citation type="submission" date="2018-11" db="EMBL/GenBank/DDBJ databases">
        <authorList>
            <consortium name="Pathogen Informatics"/>
        </authorList>
    </citation>
    <scope>NUCLEOTIDE SEQUENCE</scope>
</reference>
<gene>
    <name evidence="2" type="ORF">PXEA_LOCUS18806</name>
</gene>
<feature type="non-terminal residue" evidence="2">
    <location>
        <position position="89"/>
    </location>
</feature>
<feature type="compositionally biased region" description="Polar residues" evidence="1">
    <location>
        <begin position="52"/>
        <end position="70"/>
    </location>
</feature>
<dbReference type="AlphaFoldDB" id="A0A3S5FEH2"/>
<proteinExistence type="predicted"/>
<name>A0A3S5FEH2_9PLAT</name>
<evidence type="ECO:0000313" key="3">
    <source>
        <dbReference type="Proteomes" id="UP000784294"/>
    </source>
</evidence>
<dbReference type="Proteomes" id="UP000784294">
    <property type="component" value="Unassembled WGS sequence"/>
</dbReference>
<feature type="region of interest" description="Disordered" evidence="1">
    <location>
        <begin position="1"/>
        <end position="89"/>
    </location>
</feature>
<feature type="compositionally biased region" description="Basic residues" evidence="1">
    <location>
        <begin position="11"/>
        <end position="21"/>
    </location>
</feature>